<feature type="repeat" description="RCC1" evidence="3">
    <location>
        <begin position="450"/>
        <end position="503"/>
    </location>
</feature>
<dbReference type="PRINTS" id="PR00633">
    <property type="entry name" value="RCCNDNSATION"/>
</dbReference>
<evidence type="ECO:0000256" key="3">
    <source>
        <dbReference type="PROSITE-ProRule" id="PRU00235"/>
    </source>
</evidence>
<dbReference type="GeneID" id="28847986"/>
<evidence type="ECO:0000256" key="4">
    <source>
        <dbReference type="SAM" id="MobiDB-lite"/>
    </source>
</evidence>
<dbReference type="AlphaFoldDB" id="A0A179FS52"/>
<dbReference type="SUPFAM" id="SSF50985">
    <property type="entry name" value="RCC1/BLIP-II"/>
    <property type="match status" value="1"/>
</dbReference>
<comment type="caution">
    <text evidence="6">The sequence shown here is derived from an EMBL/GenBank/DDBJ whole genome shotgun (WGS) entry which is preliminary data.</text>
</comment>
<keyword evidence="7" id="KW-1185">Reference proteome</keyword>
<gene>
    <name evidence="6" type="ORF">VFPPC_04680</name>
</gene>
<dbReference type="GO" id="GO:0005737">
    <property type="term" value="C:cytoplasm"/>
    <property type="evidence" value="ECO:0007669"/>
    <property type="project" value="TreeGrafter"/>
</dbReference>
<dbReference type="Pfam" id="PF25390">
    <property type="entry name" value="WD40_RLD"/>
    <property type="match status" value="1"/>
</dbReference>
<feature type="repeat" description="RCC1" evidence="3">
    <location>
        <begin position="276"/>
        <end position="330"/>
    </location>
</feature>
<dbReference type="Gene3D" id="2.130.10.30">
    <property type="entry name" value="Regulator of chromosome condensation 1/beta-lactamase-inhibitor protein II"/>
    <property type="match status" value="1"/>
</dbReference>
<dbReference type="RefSeq" id="XP_018145292.1">
    <property type="nucleotide sequence ID" value="XM_018283992.1"/>
</dbReference>
<protein>
    <submittedName>
        <fullName evidence="6">Ran exchange factor Prp20/Pim1</fullName>
    </submittedName>
</protein>
<evidence type="ECO:0000256" key="1">
    <source>
        <dbReference type="ARBA" id="ARBA00022658"/>
    </source>
</evidence>
<keyword evidence="2" id="KW-0677">Repeat</keyword>
<feature type="repeat" description="RCC1" evidence="3">
    <location>
        <begin position="331"/>
        <end position="385"/>
    </location>
</feature>
<name>A0A179FS52_METCM</name>
<feature type="repeat" description="RCC1" evidence="3">
    <location>
        <begin position="82"/>
        <end position="142"/>
    </location>
</feature>
<accession>A0A179FS52</accession>
<evidence type="ECO:0000313" key="7">
    <source>
        <dbReference type="Proteomes" id="UP000078397"/>
    </source>
</evidence>
<reference evidence="6 7" key="1">
    <citation type="journal article" date="2016" name="PLoS Pathog.">
        <title>Biosynthesis of antibiotic leucinostatins in bio-control fungus Purpureocillium lilacinum and their inhibition on phytophthora revealed by genome mining.</title>
        <authorList>
            <person name="Wang G."/>
            <person name="Liu Z."/>
            <person name="Lin R."/>
            <person name="Li E."/>
            <person name="Mao Z."/>
            <person name="Ling J."/>
            <person name="Yang Y."/>
            <person name="Yin W.B."/>
            <person name="Xie B."/>
        </authorList>
    </citation>
    <scope>NUCLEOTIDE SEQUENCE [LARGE SCALE GENOMIC DNA]</scope>
    <source>
        <strain evidence="6">170</strain>
    </source>
</reference>
<proteinExistence type="predicted"/>
<dbReference type="OrthoDB" id="61110at2759"/>
<dbReference type="EMBL" id="LSBJ02000003">
    <property type="protein sequence ID" value="OAQ68442.1"/>
    <property type="molecule type" value="Genomic_DNA"/>
</dbReference>
<evidence type="ECO:0000256" key="2">
    <source>
        <dbReference type="ARBA" id="ARBA00022737"/>
    </source>
</evidence>
<dbReference type="InterPro" id="IPR058923">
    <property type="entry name" value="RCC1-like_dom"/>
</dbReference>
<feature type="region of interest" description="Disordered" evidence="4">
    <location>
        <begin position="1"/>
        <end position="111"/>
    </location>
</feature>
<keyword evidence="1" id="KW-0344">Guanine-nucleotide releasing factor</keyword>
<dbReference type="InterPro" id="IPR009091">
    <property type="entry name" value="RCC1/BLIP-II"/>
</dbReference>
<dbReference type="KEGG" id="pchm:VFPPC_04680"/>
<feature type="repeat" description="RCC1" evidence="3">
    <location>
        <begin position="212"/>
        <end position="275"/>
    </location>
</feature>
<dbReference type="InterPro" id="IPR000408">
    <property type="entry name" value="Reg_chr_condens"/>
</dbReference>
<feature type="repeat" description="RCC1" evidence="3">
    <location>
        <begin position="386"/>
        <end position="449"/>
    </location>
</feature>
<dbReference type="PANTHER" id="PTHR45982">
    <property type="entry name" value="REGULATOR OF CHROMOSOME CONDENSATION"/>
    <property type="match status" value="1"/>
</dbReference>
<feature type="domain" description="RCC1-like" evidence="5">
    <location>
        <begin position="84"/>
        <end position="499"/>
    </location>
</feature>
<organism evidence="6 7">
    <name type="scientific">Pochonia chlamydosporia 170</name>
    <dbReference type="NCBI Taxonomy" id="1380566"/>
    <lineage>
        <taxon>Eukaryota</taxon>
        <taxon>Fungi</taxon>
        <taxon>Dikarya</taxon>
        <taxon>Ascomycota</taxon>
        <taxon>Pezizomycotina</taxon>
        <taxon>Sordariomycetes</taxon>
        <taxon>Hypocreomycetidae</taxon>
        <taxon>Hypocreales</taxon>
        <taxon>Clavicipitaceae</taxon>
        <taxon>Pochonia</taxon>
    </lineage>
</organism>
<dbReference type="Proteomes" id="UP000078397">
    <property type="component" value="Unassembled WGS sequence"/>
</dbReference>
<evidence type="ECO:0000313" key="6">
    <source>
        <dbReference type="EMBL" id="OAQ68442.1"/>
    </source>
</evidence>
<dbReference type="STRING" id="1380566.A0A179FS52"/>
<feature type="repeat" description="RCC1" evidence="3">
    <location>
        <begin position="143"/>
        <end position="211"/>
    </location>
</feature>
<sequence length="505" mass="54501">MTLAKSLVTSPHSAKVNGDHDQAATPPGKRKIDDLTDEIADTPIKLEPDTSPPSTKRRRTHGATTPRARPLKQLNNAPTRRLDIAVFGNGENGELGLGHRKHKKNSPESARRPRLNHLLDADDVGVVQVAVGGKHCAALTHDGRVLTWGVNNSRALGRNTNWEPPKQLPNDTVDLNPLESAPAPVEGLEGLESGIAQVAATDNATFVLTKSGLVYGWGTFFGSDGVYGFLREKMRAKNKPTYEERFQNTPIQIKGLRNIKELSAGVNHVLALTESGDVYAWGTGQQGELGRRLIQRHQVESLIPRMVYLPTRGIVKAFAGFNHNFAIDKEGQVWTWGLNNFGQTGAAASEDILHLGTPAVVEGLKGYKIRHIAGGFHHSVACTEDGQVLAWGRCDQSQVGVDVSVLPKEHFLVDSHGKRRILLQPTIIPGITATFVAAGIDNSFAITEEGKVLTWGYSENSRTGLGTNATVERPTELNGGVVSGKSFTFAACGGQFSLIASPRES</sequence>
<dbReference type="GO" id="GO:0005085">
    <property type="term" value="F:guanyl-nucleotide exchange factor activity"/>
    <property type="evidence" value="ECO:0007669"/>
    <property type="project" value="TreeGrafter"/>
</dbReference>
<dbReference type="PROSITE" id="PS50012">
    <property type="entry name" value="RCC1_3"/>
    <property type="match status" value="7"/>
</dbReference>
<dbReference type="PANTHER" id="PTHR45982:SF1">
    <property type="entry name" value="REGULATOR OF CHROMOSOME CONDENSATION"/>
    <property type="match status" value="1"/>
</dbReference>
<evidence type="ECO:0000259" key="5">
    <source>
        <dbReference type="Pfam" id="PF25390"/>
    </source>
</evidence>
<dbReference type="InterPro" id="IPR051553">
    <property type="entry name" value="Ran_GTPase-activating"/>
</dbReference>